<evidence type="ECO:0000259" key="10">
    <source>
        <dbReference type="PROSITE" id="PS50822"/>
    </source>
</evidence>
<evidence type="ECO:0000256" key="5">
    <source>
        <dbReference type="ARBA" id="ARBA00022884"/>
    </source>
</evidence>
<reference evidence="12" key="1">
    <citation type="submission" date="2021-02" db="EMBL/GenBank/DDBJ databases">
        <authorList>
            <person name="Nowell W R."/>
        </authorList>
    </citation>
    <scope>NUCLEOTIDE SEQUENCE</scope>
</reference>
<evidence type="ECO:0000259" key="9">
    <source>
        <dbReference type="PROSITE" id="PS50821"/>
    </source>
</evidence>
<dbReference type="InterPro" id="IPR003100">
    <property type="entry name" value="PAZ_dom"/>
</dbReference>
<dbReference type="GO" id="GO:0005737">
    <property type="term" value="C:cytoplasm"/>
    <property type="evidence" value="ECO:0007669"/>
    <property type="project" value="UniProtKB-SubCell"/>
</dbReference>
<keyword evidence="6" id="KW-0943">RNA-mediated gene silencing</keyword>
<evidence type="ECO:0000313" key="12">
    <source>
        <dbReference type="EMBL" id="CAF3592486.1"/>
    </source>
</evidence>
<dbReference type="Pfam" id="PF02170">
    <property type="entry name" value="PAZ"/>
    <property type="match status" value="1"/>
</dbReference>
<name>A0A8S2H2T4_9BILA</name>
<dbReference type="Gene3D" id="2.170.260.10">
    <property type="entry name" value="paz domain"/>
    <property type="match status" value="1"/>
</dbReference>
<evidence type="ECO:0000256" key="2">
    <source>
        <dbReference type="ARBA" id="ARBA00022473"/>
    </source>
</evidence>
<proteinExistence type="inferred from homology"/>
<dbReference type="PROSITE" id="PS50821">
    <property type="entry name" value="PAZ"/>
    <property type="match status" value="1"/>
</dbReference>
<dbReference type="FunFam" id="2.170.260.10:FF:000003">
    <property type="entry name" value="Piwi-like RNA-mediated gene silencing 2"/>
    <property type="match status" value="1"/>
</dbReference>
<dbReference type="FunFam" id="3.30.420.10:FF:000014">
    <property type="entry name" value="Piwi-like RNA-mediated gene silencing 1"/>
    <property type="match status" value="1"/>
</dbReference>
<dbReference type="SMART" id="SM00949">
    <property type="entry name" value="PAZ"/>
    <property type="match status" value="1"/>
</dbReference>
<keyword evidence="3" id="KW-0963">Cytoplasm</keyword>
<dbReference type="SUPFAM" id="SSF101690">
    <property type="entry name" value="PAZ domain"/>
    <property type="match status" value="1"/>
</dbReference>
<dbReference type="EMBL" id="CAJNOK010001378">
    <property type="protein sequence ID" value="CAF0808705.1"/>
    <property type="molecule type" value="Genomic_DNA"/>
</dbReference>
<evidence type="ECO:0000313" key="13">
    <source>
        <dbReference type="Proteomes" id="UP000682733"/>
    </source>
</evidence>
<dbReference type="EMBL" id="CAJOBA010001378">
    <property type="protein sequence ID" value="CAF3592486.1"/>
    <property type="molecule type" value="Genomic_DNA"/>
</dbReference>
<dbReference type="GO" id="GO:0031047">
    <property type="term" value="P:regulatory ncRNA-mediated gene silencing"/>
    <property type="evidence" value="ECO:0007669"/>
    <property type="project" value="UniProtKB-KW"/>
</dbReference>
<comment type="subcellular location">
    <subcellularLocation>
        <location evidence="1">Cytoplasm</location>
    </subcellularLocation>
</comment>
<gene>
    <name evidence="11" type="ORF">OVA965_LOCUS5034</name>
    <name evidence="12" type="ORF">TMI583_LOCUS5032</name>
</gene>
<evidence type="ECO:0000256" key="1">
    <source>
        <dbReference type="ARBA" id="ARBA00004496"/>
    </source>
</evidence>
<sequence length="893" mass="101391">MSTQDSGVGRARGRGRAQLLLGARETQRPGDIGGALAAVVSPAQPAGAGPSPSISLSTTVPPSSATTTIEVKPGEKPRRGGAPVVFQQAPRGKGIEHLMGGLEITPKGTPIGRGREYTYAQVHGPHTRPEHIIDKRGTGGDPIELVANYIKILSRPEWELFQYHIDFRPDIVEQRKMRREIVNQHQGVLKDVAFDGTTMYSFIDMGDERIFECRHPHTGERIEMVLKKTSVNAPDSPNFFHLANLIVRKLLEFSNLKLIGRNYYSFDQKIDLERYRLTLFPGFMTNVNVYESQLMINVDLSHKVLNKTTVYERLQNIFTQFNDYRKSQDVATKELVGQIVLTTYNSKTYKIDEIDWDNSPTFKFTKRDGTEQTFLEYYEERYQIKIEDATQPLLISKPSKRDRRAGMTGPLKLIPELCCVTGISDIMRSDFAFMKEMSNYTHVDPNTRFARLNGLVNDMQGNPEIQKYLDTWEIKLADRLIDFEGRIVQAEDILYADRVVKYKFEDADWSREGRNLRHISAKSLTKWLVLFPAREVELAEALVDALGQVCTPFGMQCQYPEMVQLPNDRPETYLDALTTKVSKSTNLVVCVLTNNRKDRYDALKKYLCLDNPVPSQMVLTKTISRRQQLMSVATKIGIQLNAKLGGEIWGVAIPTKTLMVIGMDSYHDSKRKGASVGAFVASINPSCTRFYSRIIYQRTAQELMDGLQQCMKDALQEYHNVNNALPDKIILYRDGVSDGQLAVVAEHELPQIVDSLSKIRDGYEPKLAVVIVKKRGNARFFARSGRSVVNPPPGTVIDHTVTNADWYDFYLISQCARQGTVAPTHYNVIWDRTNLKVDHMQRLTFKLCHLYYNWPGTIRVPAVCQYAHKLAFLVGQSLHQDFHHSLADKLFYL</sequence>
<dbReference type="CDD" id="cd04658">
    <property type="entry name" value="Piwi_piwi-like_Euk"/>
    <property type="match status" value="1"/>
</dbReference>
<dbReference type="SMART" id="SM00950">
    <property type="entry name" value="Piwi"/>
    <property type="match status" value="1"/>
</dbReference>
<evidence type="ECO:0000256" key="6">
    <source>
        <dbReference type="ARBA" id="ARBA00023158"/>
    </source>
</evidence>
<feature type="domain" description="PAZ" evidence="9">
    <location>
        <begin position="309"/>
        <end position="422"/>
    </location>
</feature>
<dbReference type="GO" id="GO:0030154">
    <property type="term" value="P:cell differentiation"/>
    <property type="evidence" value="ECO:0007669"/>
    <property type="project" value="UniProtKB-KW"/>
</dbReference>
<evidence type="ECO:0000256" key="4">
    <source>
        <dbReference type="ARBA" id="ARBA00022782"/>
    </source>
</evidence>
<dbReference type="AlphaFoldDB" id="A0A8S2H2T4"/>
<evidence type="ECO:0000256" key="3">
    <source>
        <dbReference type="ARBA" id="ARBA00022490"/>
    </source>
</evidence>
<keyword evidence="4" id="KW-0221">Differentiation</keyword>
<keyword evidence="5" id="KW-0694">RNA-binding</keyword>
<dbReference type="Pfam" id="PF23278">
    <property type="entry name" value="Piwi_N"/>
    <property type="match status" value="1"/>
</dbReference>
<dbReference type="InterPro" id="IPR036397">
    <property type="entry name" value="RNaseH_sf"/>
</dbReference>
<dbReference type="PROSITE" id="PS50822">
    <property type="entry name" value="PIWI"/>
    <property type="match status" value="1"/>
</dbReference>
<feature type="compositionally biased region" description="Low complexity" evidence="8">
    <location>
        <begin position="42"/>
        <end position="68"/>
    </location>
</feature>
<feature type="region of interest" description="Disordered" evidence="8">
    <location>
        <begin position="42"/>
        <end position="83"/>
    </location>
</feature>
<accession>A0A8S2H2T4</accession>
<dbReference type="CDD" id="cd02845">
    <property type="entry name" value="PAZ_piwi_like"/>
    <property type="match status" value="1"/>
</dbReference>
<dbReference type="InterPro" id="IPR012337">
    <property type="entry name" value="RNaseH-like_sf"/>
</dbReference>
<organism evidence="12 13">
    <name type="scientific">Didymodactylos carnosus</name>
    <dbReference type="NCBI Taxonomy" id="1234261"/>
    <lineage>
        <taxon>Eukaryota</taxon>
        <taxon>Metazoa</taxon>
        <taxon>Spiralia</taxon>
        <taxon>Gnathifera</taxon>
        <taxon>Rotifera</taxon>
        <taxon>Eurotatoria</taxon>
        <taxon>Bdelloidea</taxon>
        <taxon>Philodinida</taxon>
        <taxon>Philodinidae</taxon>
        <taxon>Didymodactylos</taxon>
    </lineage>
</organism>
<dbReference type="InterPro" id="IPR003165">
    <property type="entry name" value="Piwi"/>
</dbReference>
<feature type="region of interest" description="Disordered" evidence="8">
    <location>
        <begin position="1"/>
        <end position="29"/>
    </location>
</feature>
<dbReference type="GO" id="GO:0003723">
    <property type="term" value="F:RNA binding"/>
    <property type="evidence" value="ECO:0007669"/>
    <property type="project" value="UniProtKB-KW"/>
</dbReference>
<comment type="similarity">
    <text evidence="7">Belongs to the argonaute family. Piwi subfamily.</text>
</comment>
<evidence type="ECO:0000256" key="7">
    <source>
        <dbReference type="ARBA" id="ARBA00038291"/>
    </source>
</evidence>
<dbReference type="Gene3D" id="3.40.50.2300">
    <property type="match status" value="1"/>
</dbReference>
<dbReference type="Proteomes" id="UP000677228">
    <property type="component" value="Unassembled WGS sequence"/>
</dbReference>
<dbReference type="InterPro" id="IPR036085">
    <property type="entry name" value="PAZ_dom_sf"/>
</dbReference>
<keyword evidence="2" id="KW-0217">Developmental protein</keyword>
<dbReference type="Pfam" id="PF02171">
    <property type="entry name" value="Piwi"/>
    <property type="match status" value="1"/>
</dbReference>
<comment type="caution">
    <text evidence="12">The sequence shown here is derived from an EMBL/GenBank/DDBJ whole genome shotgun (WGS) entry which is preliminary data.</text>
</comment>
<feature type="domain" description="Piwi" evidence="10">
    <location>
        <begin position="587"/>
        <end position="879"/>
    </location>
</feature>
<evidence type="ECO:0000313" key="11">
    <source>
        <dbReference type="EMBL" id="CAF0808705.1"/>
    </source>
</evidence>
<dbReference type="Gene3D" id="3.30.420.10">
    <property type="entry name" value="Ribonuclease H-like superfamily/Ribonuclease H"/>
    <property type="match status" value="1"/>
</dbReference>
<evidence type="ECO:0008006" key="14">
    <source>
        <dbReference type="Google" id="ProtNLM"/>
    </source>
</evidence>
<dbReference type="PANTHER" id="PTHR22891">
    <property type="entry name" value="EUKARYOTIC TRANSLATION INITIATION FACTOR 2C"/>
    <property type="match status" value="1"/>
</dbReference>
<dbReference type="SUPFAM" id="SSF53098">
    <property type="entry name" value="Ribonuclease H-like"/>
    <property type="match status" value="1"/>
</dbReference>
<protein>
    <recommendedName>
        <fullName evidence="14">Piwi</fullName>
    </recommendedName>
</protein>
<dbReference type="Proteomes" id="UP000682733">
    <property type="component" value="Unassembled WGS sequence"/>
</dbReference>
<evidence type="ECO:0000256" key="8">
    <source>
        <dbReference type="SAM" id="MobiDB-lite"/>
    </source>
</evidence>